<dbReference type="PANTHER" id="PTHR47186">
    <property type="entry name" value="LEUCINE-RICH REPEAT-CONTAINING PROTEIN 57"/>
    <property type="match status" value="1"/>
</dbReference>
<sequence length="235" mass="27170">MHLQNVTNARECEEANMKTKEHLYSLRLIWSREANDDIYDDAVILESLHPHKSLRELHISGYGDIKFPTWMSPEKISLLPNLASITIESCYQCQQLPAFGELPFLRLLKLYSFYMLEDIGHNSNSSSYFPSLKELVLFDLPLLRDWPRDSVVIERSKMTTEPLDIQQQRSMHRMQSFPCLTKLTIINCPRLTSLPVPPLLEELVTHNITVELQRSLVDVQVVNFSNLPDLKFSGV</sequence>
<dbReference type="InterPro" id="IPR056789">
    <property type="entry name" value="LRR_R13L1-DRL21"/>
</dbReference>
<protein>
    <recommendedName>
        <fullName evidence="1">R13L1/DRL21-like LRR repeat region domain-containing protein</fullName>
    </recommendedName>
</protein>
<proteinExistence type="predicted"/>
<organism evidence="2 3">
    <name type="scientific">Cinchona calisaya</name>
    <dbReference type="NCBI Taxonomy" id="153742"/>
    <lineage>
        <taxon>Eukaryota</taxon>
        <taxon>Viridiplantae</taxon>
        <taxon>Streptophyta</taxon>
        <taxon>Embryophyta</taxon>
        <taxon>Tracheophyta</taxon>
        <taxon>Spermatophyta</taxon>
        <taxon>Magnoliopsida</taxon>
        <taxon>eudicotyledons</taxon>
        <taxon>Gunneridae</taxon>
        <taxon>Pentapetalae</taxon>
        <taxon>asterids</taxon>
        <taxon>lamiids</taxon>
        <taxon>Gentianales</taxon>
        <taxon>Rubiaceae</taxon>
        <taxon>Cinchonoideae</taxon>
        <taxon>Cinchoneae</taxon>
        <taxon>Cinchona</taxon>
    </lineage>
</organism>
<dbReference type="InterPro" id="IPR032675">
    <property type="entry name" value="LRR_dom_sf"/>
</dbReference>
<feature type="domain" description="R13L1/DRL21-like LRR repeat region" evidence="1">
    <location>
        <begin position="2"/>
        <end position="112"/>
    </location>
</feature>
<dbReference type="Proteomes" id="UP001630127">
    <property type="component" value="Unassembled WGS sequence"/>
</dbReference>
<evidence type="ECO:0000313" key="2">
    <source>
        <dbReference type="EMBL" id="KAL3537436.1"/>
    </source>
</evidence>
<accession>A0ABD3B1V4</accession>
<comment type="caution">
    <text evidence="2">The sequence shown here is derived from an EMBL/GenBank/DDBJ whole genome shotgun (WGS) entry which is preliminary data.</text>
</comment>
<dbReference type="AlphaFoldDB" id="A0ABD3B1V4"/>
<dbReference type="SUPFAM" id="SSF52058">
    <property type="entry name" value="L domain-like"/>
    <property type="match status" value="1"/>
</dbReference>
<evidence type="ECO:0000259" key="1">
    <source>
        <dbReference type="Pfam" id="PF25019"/>
    </source>
</evidence>
<gene>
    <name evidence="2" type="ORF">ACH5RR_000802</name>
</gene>
<dbReference type="Pfam" id="PF25019">
    <property type="entry name" value="LRR_R13L1-DRL21"/>
    <property type="match status" value="1"/>
</dbReference>
<dbReference type="PANTHER" id="PTHR47186:SF3">
    <property type="entry name" value="OS09G0267800 PROTEIN"/>
    <property type="match status" value="1"/>
</dbReference>
<evidence type="ECO:0000313" key="3">
    <source>
        <dbReference type="Proteomes" id="UP001630127"/>
    </source>
</evidence>
<dbReference type="Gene3D" id="3.80.10.10">
    <property type="entry name" value="Ribonuclease Inhibitor"/>
    <property type="match status" value="1"/>
</dbReference>
<reference evidence="2 3" key="1">
    <citation type="submission" date="2024-11" db="EMBL/GenBank/DDBJ databases">
        <title>A near-complete genome assembly of Cinchona calisaya.</title>
        <authorList>
            <person name="Lian D.C."/>
            <person name="Zhao X.W."/>
            <person name="Wei L."/>
        </authorList>
    </citation>
    <scope>NUCLEOTIDE SEQUENCE [LARGE SCALE GENOMIC DNA]</scope>
    <source>
        <tissue evidence="2">Nenye</tissue>
    </source>
</reference>
<dbReference type="EMBL" id="JBJUIK010000001">
    <property type="protein sequence ID" value="KAL3537436.1"/>
    <property type="molecule type" value="Genomic_DNA"/>
</dbReference>
<keyword evidence="3" id="KW-1185">Reference proteome</keyword>
<name>A0ABD3B1V4_9GENT</name>